<proteinExistence type="predicted"/>
<dbReference type="EMBL" id="JAHHHD010000066">
    <property type="protein sequence ID" value="MBW4662274.1"/>
    <property type="molecule type" value="Genomic_DNA"/>
</dbReference>
<dbReference type="Proteomes" id="UP000757435">
    <property type="component" value="Unassembled WGS sequence"/>
</dbReference>
<evidence type="ECO:0000313" key="3">
    <source>
        <dbReference type="Proteomes" id="UP000757435"/>
    </source>
</evidence>
<comment type="caution">
    <text evidence="2">The sequence shown here is derived from an EMBL/GenBank/DDBJ whole genome shotgun (WGS) entry which is preliminary data.</text>
</comment>
<dbReference type="Pfam" id="PF13176">
    <property type="entry name" value="TPR_7"/>
    <property type="match status" value="1"/>
</dbReference>
<protein>
    <submittedName>
        <fullName evidence="2">CHAT domain-containing protein</fullName>
    </submittedName>
</protein>
<dbReference type="Pfam" id="PF12770">
    <property type="entry name" value="CHAT"/>
    <property type="match status" value="1"/>
</dbReference>
<dbReference type="PANTHER" id="PTHR10098:SF112">
    <property type="entry name" value="SLR0380 PROTEIN"/>
    <property type="match status" value="1"/>
</dbReference>
<sequence length="873" mass="96482">MLPRIQLRGSRLLLFALLICFGCLSALGIPALSAPPIPAPVGVQTALPLSNTSLLQQGIDRYEAQQYFEAIALWQQALSQLHEQPQVQAFTLSNLSLAYQQLGRWSESEIAINQSLALLQDELAPPDILAKALNTQARLQWFQGQPETALETWRRSTVAYQRAGDFSGTLMGLINQAKALQSLGFSVQAEALLNQVQQGARSQSDPKLKVTGLQSLGVALRRVGKLKESLTVLQESSQVAIDADLAALHGSTLLETGNTETALWNKAIAIGQTMQAQSHRQAAIVAYQQAAIVAPSIQLQAQLNHLSLEAEAGQTAAATLLWRSILPQFTQLQPSHSHIYAQLNGIKSLTILQERDRTFQPSWASLAQLAVTAIQDARKLQDNSAESYALGQLGELYEKTGQWTEATSLTEQALLKAEQDSVIRYRWEWQLGRLLEKQSDLSGAIASYTAAVKSLQSIRKDLLLINADIQFSFRDAVEPVYRQLVELLLSATAQPSQEILQQTVQQVNALQLAELENFLGCNVAQTVTITDVANDPTTAKLYPMILQNRLAVVLELPGQSLIYHAVDLPQTAVETKLQTLRENLSTADHTPEAIAGLQEVYQWLIAPFESELAKYEFKTLVFVLDGQLRNVPMAALYDGEQFLISKYATAIAPRLELFQPSPRPKQFNVFLGGVSEPQTLNQLAFPKIEYLTPELEQIQQIAKAKAPLLETDFTEKNIEARLSQENFSAIHLKTHGIFSSDPEETFIVAYRELITGKDLGRLIQTDRQTDRLGESSAVELLVLSACSTAKGDNRAVLGMAGVAVQAGARSVVSTLWEAQDYPNTQLMIRFYQELQKTDITRSQALRNAQIFLIQQGYTTPHIWATYVLVGNWL</sequence>
<dbReference type="InterPro" id="IPR024983">
    <property type="entry name" value="CHAT_dom"/>
</dbReference>
<evidence type="ECO:0000313" key="2">
    <source>
        <dbReference type="EMBL" id="MBW4662274.1"/>
    </source>
</evidence>
<reference evidence="2" key="2">
    <citation type="journal article" date="2022" name="Microbiol. Resour. Announc.">
        <title>Metagenome Sequencing to Explore Phylogenomics of Terrestrial Cyanobacteria.</title>
        <authorList>
            <person name="Ward R.D."/>
            <person name="Stajich J.E."/>
            <person name="Johansen J.R."/>
            <person name="Huntemann M."/>
            <person name="Clum A."/>
            <person name="Foster B."/>
            <person name="Foster B."/>
            <person name="Roux S."/>
            <person name="Palaniappan K."/>
            <person name="Varghese N."/>
            <person name="Mukherjee S."/>
            <person name="Reddy T.B.K."/>
            <person name="Daum C."/>
            <person name="Copeland A."/>
            <person name="Chen I.A."/>
            <person name="Ivanova N.N."/>
            <person name="Kyrpides N.C."/>
            <person name="Shapiro N."/>
            <person name="Eloe-Fadrosh E.A."/>
            <person name="Pietrasiak N."/>
        </authorList>
    </citation>
    <scope>NUCLEOTIDE SEQUENCE</scope>
    <source>
        <strain evidence="2">UHER 2000/2452</strain>
    </source>
</reference>
<dbReference type="Gene3D" id="1.25.40.10">
    <property type="entry name" value="Tetratricopeptide repeat domain"/>
    <property type="match status" value="2"/>
</dbReference>
<dbReference type="AlphaFoldDB" id="A0A951QHP5"/>
<reference evidence="2" key="1">
    <citation type="submission" date="2021-05" db="EMBL/GenBank/DDBJ databases">
        <authorList>
            <person name="Pietrasiak N."/>
            <person name="Ward R."/>
            <person name="Stajich J.E."/>
            <person name="Kurbessoian T."/>
        </authorList>
    </citation>
    <scope>NUCLEOTIDE SEQUENCE</scope>
    <source>
        <strain evidence="2">UHER 2000/2452</strain>
    </source>
</reference>
<feature type="domain" description="CHAT" evidence="1">
    <location>
        <begin position="597"/>
        <end position="871"/>
    </location>
</feature>
<evidence type="ECO:0000259" key="1">
    <source>
        <dbReference type="Pfam" id="PF12770"/>
    </source>
</evidence>
<dbReference type="PANTHER" id="PTHR10098">
    <property type="entry name" value="RAPSYN-RELATED"/>
    <property type="match status" value="1"/>
</dbReference>
<name>A0A951QHP5_9CYAN</name>
<dbReference type="InterPro" id="IPR011990">
    <property type="entry name" value="TPR-like_helical_dom_sf"/>
</dbReference>
<dbReference type="SUPFAM" id="SSF48452">
    <property type="entry name" value="TPR-like"/>
    <property type="match status" value="2"/>
</dbReference>
<organism evidence="2 3">
    <name type="scientific">Drouetiella hepatica Uher 2000/2452</name>
    <dbReference type="NCBI Taxonomy" id="904376"/>
    <lineage>
        <taxon>Bacteria</taxon>
        <taxon>Bacillati</taxon>
        <taxon>Cyanobacteriota</taxon>
        <taxon>Cyanophyceae</taxon>
        <taxon>Oculatellales</taxon>
        <taxon>Oculatellaceae</taxon>
        <taxon>Drouetiella</taxon>
    </lineage>
</organism>
<dbReference type="InterPro" id="IPR019734">
    <property type="entry name" value="TPR_rpt"/>
</dbReference>
<accession>A0A951QHP5</accession>
<dbReference type="SMART" id="SM00028">
    <property type="entry name" value="TPR"/>
    <property type="match status" value="6"/>
</dbReference>
<gene>
    <name evidence="2" type="ORF">KME15_26780</name>
</gene>